<dbReference type="STRING" id="543379.A0A232EUN7"/>
<dbReference type="GO" id="GO:0032259">
    <property type="term" value="P:methylation"/>
    <property type="evidence" value="ECO:0007669"/>
    <property type="project" value="UniProtKB-KW"/>
</dbReference>
<evidence type="ECO:0000313" key="9">
    <source>
        <dbReference type="EMBL" id="OXU22063.1"/>
    </source>
</evidence>
<feature type="domain" description="Hcy-binding" evidence="8">
    <location>
        <begin position="1"/>
        <end position="314"/>
    </location>
</feature>
<dbReference type="GO" id="GO:0009086">
    <property type="term" value="P:methionine biosynthetic process"/>
    <property type="evidence" value="ECO:0007669"/>
    <property type="project" value="InterPro"/>
</dbReference>
<feature type="binding site" evidence="6 7">
    <location>
        <position position="231"/>
    </location>
    <ligand>
        <name>Zn(2+)</name>
        <dbReference type="ChEBI" id="CHEBI:29105"/>
    </ligand>
</feature>
<evidence type="ECO:0000256" key="2">
    <source>
        <dbReference type="ARBA" id="ARBA00022679"/>
    </source>
</evidence>
<keyword evidence="2 7" id="KW-0808">Transferase</keyword>
<comment type="caution">
    <text evidence="9">The sequence shown here is derived from an EMBL/GenBank/DDBJ whole genome shotgun (WGS) entry which is preliminary data.</text>
</comment>
<feature type="binding site" evidence="6 7">
    <location>
        <position position="300"/>
    </location>
    <ligand>
        <name>Zn(2+)</name>
        <dbReference type="ChEBI" id="CHEBI:29105"/>
    </ligand>
</feature>
<dbReference type="PANTHER" id="PTHR46015:SF1">
    <property type="entry name" value="HOMOCYSTEINE S-METHYLTRANSFERASE-LIKE ISOFORM 1"/>
    <property type="match status" value="1"/>
</dbReference>
<reference evidence="9 10" key="1">
    <citation type="journal article" date="2017" name="Curr. Biol.">
        <title>The Evolution of Venom by Co-option of Single-Copy Genes.</title>
        <authorList>
            <person name="Martinson E.O."/>
            <person name="Mrinalini"/>
            <person name="Kelkar Y.D."/>
            <person name="Chang C.H."/>
            <person name="Werren J.H."/>
        </authorList>
    </citation>
    <scope>NUCLEOTIDE SEQUENCE [LARGE SCALE GENOMIC DNA]</scope>
    <source>
        <strain evidence="9 10">Alberta</strain>
        <tissue evidence="9">Whole body</tissue>
    </source>
</reference>
<dbReference type="Pfam" id="PF02574">
    <property type="entry name" value="S-methyl_trans"/>
    <property type="match status" value="1"/>
</dbReference>
<dbReference type="InterPro" id="IPR017226">
    <property type="entry name" value="BHMT-like"/>
</dbReference>
<dbReference type="EMBL" id="NNAY01002107">
    <property type="protein sequence ID" value="OXU22063.1"/>
    <property type="molecule type" value="Genomic_DNA"/>
</dbReference>
<evidence type="ECO:0000313" key="10">
    <source>
        <dbReference type="Proteomes" id="UP000215335"/>
    </source>
</evidence>
<dbReference type="SUPFAM" id="SSF82282">
    <property type="entry name" value="Homocysteine S-methyltransferase"/>
    <property type="match status" value="1"/>
</dbReference>
<evidence type="ECO:0000256" key="1">
    <source>
        <dbReference type="ARBA" id="ARBA00022603"/>
    </source>
</evidence>
<dbReference type="GO" id="GO:0008270">
    <property type="term" value="F:zinc ion binding"/>
    <property type="evidence" value="ECO:0007669"/>
    <property type="project" value="InterPro"/>
</dbReference>
<dbReference type="NCBIfam" id="NF007020">
    <property type="entry name" value="PRK09485.1"/>
    <property type="match status" value="1"/>
</dbReference>
<dbReference type="InterPro" id="IPR036589">
    <property type="entry name" value="HCY_dom_sf"/>
</dbReference>
<comment type="pathway">
    <text evidence="5">Amino-acid biosynthesis; L-methionine biosynthesis via de novo pathway.</text>
</comment>
<evidence type="ECO:0000256" key="4">
    <source>
        <dbReference type="ARBA" id="ARBA00022833"/>
    </source>
</evidence>
<dbReference type="Proteomes" id="UP000215335">
    <property type="component" value="Unassembled WGS sequence"/>
</dbReference>
<name>A0A232EUN7_9HYME</name>
<dbReference type="OrthoDB" id="261426at2759"/>
<evidence type="ECO:0000259" key="8">
    <source>
        <dbReference type="PROSITE" id="PS50970"/>
    </source>
</evidence>
<dbReference type="GO" id="GO:0008898">
    <property type="term" value="F:S-adenosylmethionine-homocysteine S-methyltransferase activity"/>
    <property type="evidence" value="ECO:0007669"/>
    <property type="project" value="TreeGrafter"/>
</dbReference>
<evidence type="ECO:0000256" key="7">
    <source>
        <dbReference type="PROSITE-ProRule" id="PRU00333"/>
    </source>
</evidence>
<keyword evidence="3 6" id="KW-0479">Metal-binding</keyword>
<dbReference type="InterPro" id="IPR051486">
    <property type="entry name" value="Hcy_S-methyltransferase"/>
</dbReference>
<dbReference type="Gene3D" id="3.20.20.330">
    <property type="entry name" value="Homocysteine-binding-like domain"/>
    <property type="match status" value="1"/>
</dbReference>
<dbReference type="PROSITE" id="PS50970">
    <property type="entry name" value="HCY"/>
    <property type="match status" value="1"/>
</dbReference>
<dbReference type="AlphaFoldDB" id="A0A232EUN7"/>
<keyword evidence="10" id="KW-1185">Reference proteome</keyword>
<keyword evidence="4 6" id="KW-0862">Zinc</keyword>
<comment type="cofactor">
    <cofactor evidence="6">
        <name>Zn(2+)</name>
        <dbReference type="ChEBI" id="CHEBI:29105"/>
    </cofactor>
    <text evidence="6">Binds 1 zinc ion per subunit.</text>
</comment>
<dbReference type="InterPro" id="IPR003726">
    <property type="entry name" value="HCY_dom"/>
</dbReference>
<feature type="binding site" evidence="6 7">
    <location>
        <position position="299"/>
    </location>
    <ligand>
        <name>Zn(2+)</name>
        <dbReference type="ChEBI" id="CHEBI:29105"/>
    </ligand>
</feature>
<accession>A0A232EUN7</accession>
<organism evidence="9 10">
    <name type="scientific">Trichomalopsis sarcophagae</name>
    <dbReference type="NCBI Taxonomy" id="543379"/>
    <lineage>
        <taxon>Eukaryota</taxon>
        <taxon>Metazoa</taxon>
        <taxon>Ecdysozoa</taxon>
        <taxon>Arthropoda</taxon>
        <taxon>Hexapoda</taxon>
        <taxon>Insecta</taxon>
        <taxon>Pterygota</taxon>
        <taxon>Neoptera</taxon>
        <taxon>Endopterygota</taxon>
        <taxon>Hymenoptera</taxon>
        <taxon>Apocrita</taxon>
        <taxon>Proctotrupomorpha</taxon>
        <taxon>Chalcidoidea</taxon>
        <taxon>Pteromalidae</taxon>
        <taxon>Pteromalinae</taxon>
        <taxon>Trichomalopsis</taxon>
    </lineage>
</organism>
<dbReference type="GO" id="GO:0033528">
    <property type="term" value="P:S-methylmethionine cycle"/>
    <property type="evidence" value="ECO:0007669"/>
    <property type="project" value="TreeGrafter"/>
</dbReference>
<proteinExistence type="predicted"/>
<sequence>MTSDVKVIDGGFSTQLVTHVGEVIDGDPLWTSRFLYSNPDAVFQTHLDYLRAGSHIIETATYQASIPGYVKYLDRTEEEALQLIKTAVELAKKAVRVYKEEIKGKDVSNPEPMVAGSIGPYAAYLHDCSEYTGGSYANIESMDSIVEWHRPRFEVLINGGVDLLAIETIPCAREAEALVGLLKQYPDTKAWLSFSCKADGKSIADGSSFKETVLKCYKAASGQIVACGVNCLAPRSVTPLLKSINEKEINQFIPMVAYPNSGEKYSSTTYSWTIDNDFHPPEEFVKDWLDIGVRYIGSCCRTGAKDIERIAAEVKSWTKSRLT</sequence>
<dbReference type="FunFam" id="3.20.20.330:FF:000002">
    <property type="entry name" value="Homocysteine S-methyltransferase"/>
    <property type="match status" value="1"/>
</dbReference>
<gene>
    <name evidence="9" type="ORF">TSAR_006628</name>
</gene>
<evidence type="ECO:0000256" key="6">
    <source>
        <dbReference type="PIRSR" id="PIRSR037505-2"/>
    </source>
</evidence>
<keyword evidence="1 7" id="KW-0489">Methyltransferase</keyword>
<evidence type="ECO:0000256" key="3">
    <source>
        <dbReference type="ARBA" id="ARBA00022723"/>
    </source>
</evidence>
<dbReference type="PANTHER" id="PTHR46015">
    <property type="entry name" value="ZGC:172121"/>
    <property type="match status" value="1"/>
</dbReference>
<dbReference type="UniPathway" id="UPA00051">
    <property type="reaction ID" value="UER00083"/>
</dbReference>
<protein>
    <recommendedName>
        <fullName evidence="8">Hcy-binding domain-containing protein</fullName>
    </recommendedName>
</protein>
<evidence type="ECO:0000256" key="5">
    <source>
        <dbReference type="ARBA" id="ARBA00034478"/>
    </source>
</evidence>
<dbReference type="PIRSF" id="PIRSF037505">
    <property type="entry name" value="Betaine_HMT"/>
    <property type="match status" value="1"/>
</dbReference>